<proteinExistence type="predicted"/>
<gene>
    <name evidence="1" type="ORF">QQ91_008875</name>
</gene>
<dbReference type="AlphaFoldDB" id="A0A0C1V5A2"/>
<organism evidence="1">
    <name type="scientific">Lyngbya confervoides BDU141951</name>
    <dbReference type="NCBI Taxonomy" id="1574623"/>
    <lineage>
        <taxon>Bacteria</taxon>
        <taxon>Bacillati</taxon>
        <taxon>Cyanobacteriota</taxon>
        <taxon>Cyanophyceae</taxon>
        <taxon>Oscillatoriophycideae</taxon>
        <taxon>Oscillatoriales</taxon>
        <taxon>Microcoleaceae</taxon>
        <taxon>Lyngbya</taxon>
    </lineage>
</organism>
<evidence type="ECO:0000313" key="1">
    <source>
        <dbReference type="EMBL" id="NEV67231.1"/>
    </source>
</evidence>
<protein>
    <submittedName>
        <fullName evidence="1">Uncharacterized protein</fullName>
    </submittedName>
</protein>
<sequence>MPLCPRCENPVKATDLICSRCRLHLKAHGHPSIELHQATKDEVLCQTCAYHADDTCTFPQRPYAQTCTLYQSITAEAEREKGQVRSPKPAPSLAIIWYRYRVWIILLAIFGISLLITVF</sequence>
<comment type="caution">
    <text evidence="1">The sequence shown here is derived from an EMBL/GenBank/DDBJ whole genome shotgun (WGS) entry which is preliminary data.</text>
</comment>
<name>A0A0C1V5A2_9CYAN</name>
<reference evidence="1" key="2">
    <citation type="journal article" date="2015" name="Genome Announc.">
        <title>Draft Genome Sequence of Filamentous Marine Cyanobacterium Lyngbya confervoides Strain BDU141951.</title>
        <authorList>
            <person name="Chandrababunaidu M.M."/>
            <person name="Sen D."/>
            <person name="Tripathy S."/>
        </authorList>
    </citation>
    <scope>NUCLEOTIDE SEQUENCE</scope>
    <source>
        <strain evidence="1">BDU141951</strain>
    </source>
</reference>
<reference evidence="1" key="1">
    <citation type="submission" date="2014-11" db="EMBL/GenBank/DDBJ databases">
        <authorList>
            <person name="Malar M.C."/>
            <person name="Sen D."/>
            <person name="Tripathy S."/>
        </authorList>
    </citation>
    <scope>NUCLEOTIDE SEQUENCE</scope>
    <source>
        <strain evidence="1">BDU141951</strain>
    </source>
</reference>
<reference evidence="1" key="3">
    <citation type="submission" date="2020-02" db="EMBL/GenBank/DDBJ databases">
        <authorList>
            <person name="Sarangi A.N."/>
            <person name="Ghosh S."/>
            <person name="Mukherjee M."/>
            <person name="Tripathy S."/>
        </authorList>
    </citation>
    <scope>NUCLEOTIDE SEQUENCE</scope>
    <source>
        <strain evidence="1">BDU141951</strain>
    </source>
</reference>
<dbReference type="EMBL" id="JTHE02000003">
    <property type="protein sequence ID" value="NEV67231.1"/>
    <property type="molecule type" value="Genomic_DNA"/>
</dbReference>
<accession>A0A0C1V5A2</accession>